<feature type="transmembrane region" description="Helical" evidence="4">
    <location>
        <begin position="28"/>
        <end position="49"/>
    </location>
</feature>
<dbReference type="GO" id="GO:0003700">
    <property type="term" value="F:DNA-binding transcription factor activity"/>
    <property type="evidence" value="ECO:0007669"/>
    <property type="project" value="InterPro"/>
</dbReference>
<evidence type="ECO:0000313" key="7">
    <source>
        <dbReference type="Proteomes" id="UP000255024"/>
    </source>
</evidence>
<proteinExistence type="predicted"/>
<evidence type="ECO:0000259" key="5">
    <source>
        <dbReference type="PROSITE" id="PS01124"/>
    </source>
</evidence>
<name>A0A378RLF0_MYROD</name>
<dbReference type="InterPro" id="IPR018060">
    <property type="entry name" value="HTH_AraC"/>
</dbReference>
<dbReference type="PROSITE" id="PS00041">
    <property type="entry name" value="HTH_ARAC_FAMILY_1"/>
    <property type="match status" value="1"/>
</dbReference>
<keyword evidence="4" id="KW-1133">Transmembrane helix</keyword>
<evidence type="ECO:0000256" key="4">
    <source>
        <dbReference type="SAM" id="Phobius"/>
    </source>
</evidence>
<gene>
    <name evidence="6" type="ORF">NCTC11179_00631</name>
</gene>
<dbReference type="PANTHER" id="PTHR43280">
    <property type="entry name" value="ARAC-FAMILY TRANSCRIPTIONAL REGULATOR"/>
    <property type="match status" value="1"/>
</dbReference>
<dbReference type="InterPro" id="IPR018062">
    <property type="entry name" value="HTH_AraC-typ_CS"/>
</dbReference>
<feature type="transmembrane region" description="Helical" evidence="4">
    <location>
        <begin position="84"/>
        <end position="102"/>
    </location>
</feature>
<evidence type="ECO:0000256" key="2">
    <source>
        <dbReference type="ARBA" id="ARBA00023125"/>
    </source>
</evidence>
<protein>
    <submittedName>
        <fullName evidence="6">DNA gyrase inhibitor</fullName>
    </submittedName>
</protein>
<dbReference type="AlphaFoldDB" id="A0A378RLF0"/>
<keyword evidence="2" id="KW-0238">DNA-binding</keyword>
<evidence type="ECO:0000313" key="6">
    <source>
        <dbReference type="EMBL" id="STZ27101.1"/>
    </source>
</evidence>
<accession>A0A378RLF0</accession>
<dbReference type="SMART" id="SM00342">
    <property type="entry name" value="HTH_ARAC"/>
    <property type="match status" value="1"/>
</dbReference>
<reference evidence="6 7" key="1">
    <citation type="submission" date="2018-06" db="EMBL/GenBank/DDBJ databases">
        <authorList>
            <consortium name="Pathogen Informatics"/>
            <person name="Doyle S."/>
        </authorList>
    </citation>
    <scope>NUCLEOTIDE SEQUENCE [LARGE SCALE GENOMIC DNA]</scope>
    <source>
        <strain evidence="6 7">NCTC11179</strain>
    </source>
</reference>
<keyword evidence="4" id="KW-0812">Transmembrane</keyword>
<keyword evidence="1" id="KW-0805">Transcription regulation</keyword>
<feature type="transmembrane region" description="Helical" evidence="4">
    <location>
        <begin position="114"/>
        <end position="134"/>
    </location>
</feature>
<dbReference type="PROSITE" id="PS01124">
    <property type="entry name" value="HTH_ARAC_FAMILY_2"/>
    <property type="match status" value="1"/>
</dbReference>
<dbReference type="EMBL" id="UGQL01000001">
    <property type="protein sequence ID" value="STZ27101.1"/>
    <property type="molecule type" value="Genomic_DNA"/>
</dbReference>
<keyword evidence="7" id="KW-1185">Reference proteome</keyword>
<dbReference type="SUPFAM" id="SSF46689">
    <property type="entry name" value="Homeodomain-like"/>
    <property type="match status" value="1"/>
</dbReference>
<dbReference type="GO" id="GO:0043565">
    <property type="term" value="F:sequence-specific DNA binding"/>
    <property type="evidence" value="ECO:0007669"/>
    <property type="project" value="InterPro"/>
</dbReference>
<feature type="domain" description="HTH araC/xylS-type" evidence="5">
    <location>
        <begin position="268"/>
        <end position="374"/>
    </location>
</feature>
<dbReference type="Proteomes" id="UP000255024">
    <property type="component" value="Unassembled WGS sequence"/>
</dbReference>
<dbReference type="PANTHER" id="PTHR43280:SF2">
    <property type="entry name" value="HTH-TYPE TRANSCRIPTIONAL REGULATOR EXSA"/>
    <property type="match status" value="1"/>
</dbReference>
<evidence type="ECO:0000256" key="3">
    <source>
        <dbReference type="ARBA" id="ARBA00023163"/>
    </source>
</evidence>
<dbReference type="Pfam" id="PF12833">
    <property type="entry name" value="HTH_18"/>
    <property type="match status" value="1"/>
</dbReference>
<organism evidence="6 7">
    <name type="scientific">Myroides odoratus</name>
    <name type="common">Flavobacterium odoratum</name>
    <dbReference type="NCBI Taxonomy" id="256"/>
    <lineage>
        <taxon>Bacteria</taxon>
        <taxon>Pseudomonadati</taxon>
        <taxon>Bacteroidota</taxon>
        <taxon>Flavobacteriia</taxon>
        <taxon>Flavobacteriales</taxon>
        <taxon>Flavobacteriaceae</taxon>
        <taxon>Myroides</taxon>
    </lineage>
</organism>
<dbReference type="InterPro" id="IPR009057">
    <property type="entry name" value="Homeodomain-like_sf"/>
</dbReference>
<keyword evidence="3" id="KW-0804">Transcription</keyword>
<feature type="transmembrane region" description="Helical" evidence="4">
    <location>
        <begin position="55"/>
        <end position="72"/>
    </location>
</feature>
<feature type="transmembrane region" description="Helical" evidence="4">
    <location>
        <begin position="173"/>
        <end position="199"/>
    </location>
</feature>
<keyword evidence="4" id="KW-0472">Membrane</keyword>
<feature type="transmembrane region" description="Helical" evidence="4">
    <location>
        <begin position="146"/>
        <end position="167"/>
    </location>
</feature>
<evidence type="ECO:0000256" key="1">
    <source>
        <dbReference type="ARBA" id="ARBA00023015"/>
    </source>
</evidence>
<dbReference type="Gene3D" id="1.10.10.60">
    <property type="entry name" value="Homeodomain-like"/>
    <property type="match status" value="1"/>
</dbReference>
<sequence length="374" mass="43548">MFWILVIFSGYFCLCLDTNVRYKGGRKMLWMSCGILVLNVFLYGFELVYPDRPCVHLSIVLFFLQGFGLVQLIKTSRWNRYLHVLPFVLFGLLYLLAVISDWTLLTLPTLNRQGIAYIGILSFVYANYGYWCLIKGKFYKTLRQFTAFYITTLYCTSIVFLIIYFYQESFFEYVRFLFLLLSGCLLFGAFFYEASLLFYTKKKRINSNEIATMTRLDQRLLKKIALDISGLKTQQIDLGSHHAFNQIAVANFPVVQEVLTAHAPVKTVDIRGMISTQLIDTRLFLNPALTLDQLTDLLQLPKSDLTRFFKESHALTFKQYINRLKVEYAILLIREREESYTVEELSLLCGFNTRLSFYRAFVDVYGFAPSEILA</sequence>